<dbReference type="Gene3D" id="3.50.50.60">
    <property type="entry name" value="FAD/NAD(P)-binding domain"/>
    <property type="match status" value="1"/>
</dbReference>
<dbReference type="SUPFAM" id="SSF51905">
    <property type="entry name" value="FAD/NAD(P)-binding domain"/>
    <property type="match status" value="1"/>
</dbReference>
<organism evidence="3 4">
    <name type="scientific">Aporhodopirellula aestuarii</name>
    <dbReference type="NCBI Taxonomy" id="2950107"/>
    <lineage>
        <taxon>Bacteria</taxon>
        <taxon>Pseudomonadati</taxon>
        <taxon>Planctomycetota</taxon>
        <taxon>Planctomycetia</taxon>
        <taxon>Pirellulales</taxon>
        <taxon>Pirellulaceae</taxon>
        <taxon>Aporhodopirellula</taxon>
    </lineage>
</organism>
<dbReference type="PANTHER" id="PTHR42923">
    <property type="entry name" value="PROTOPORPHYRINOGEN OXIDASE"/>
    <property type="match status" value="1"/>
</dbReference>
<dbReference type="RefSeq" id="WP_250929771.1">
    <property type="nucleotide sequence ID" value="NZ_JAMQBK010000041.1"/>
</dbReference>
<dbReference type="Proteomes" id="UP001202961">
    <property type="component" value="Unassembled WGS sequence"/>
</dbReference>
<evidence type="ECO:0000313" key="3">
    <source>
        <dbReference type="EMBL" id="MCM2372136.1"/>
    </source>
</evidence>
<accession>A0ABT0U5D3</accession>
<comment type="caution">
    <text evidence="3">The sequence shown here is derived from an EMBL/GenBank/DDBJ whole genome shotgun (WGS) entry which is preliminary data.</text>
</comment>
<dbReference type="PANTHER" id="PTHR42923:SF39">
    <property type="entry name" value="AMINO OXIDASE"/>
    <property type="match status" value="1"/>
</dbReference>
<keyword evidence="4" id="KW-1185">Reference proteome</keyword>
<protein>
    <submittedName>
        <fullName evidence="3">NAD(P)/FAD-dependent oxidoreductase</fullName>
    </submittedName>
</protein>
<evidence type="ECO:0000256" key="1">
    <source>
        <dbReference type="SAM" id="MobiDB-lite"/>
    </source>
</evidence>
<sequence length="591" mass="64374">MSDLGRESPLQSDGAPRRERLRHSRRELIEMIFGPAALAAFVASGVGCDQLDRMFSKPLPPLGDLLSPNHSLGHRLRESPATRATPGTPSEHCRCVIVGGGVAGLSAARHLIQRGINDFIVLELETFPGGTSRSGEYEGHRFPWGAHYLPVPLPENRPLVEFLVECGVLEPTGGDSFVASEGDLCRDPEERVFASGQWYEGLYPAAVATQADLQALDRFRSEMTRLASLRGSDGRRLFAIPSGESSSDASARELDQISMADWLRQNKFDSQPLRWLIEYACRDDYGLRADQTSAWAGLFYFVARIADASGESQPVMTWPEGNGFLVDQLCKPLGERLRLGNAVMRISLAGPTADHTGLLLDVIDSKTDASTTIQADHVIVAVPQFIAKRILAPELIERRAMESGPNTDVFSYGSWLVANVHVSDRPAETGFPMSWDNVIMSSGSLGYVNSLHQTGRDHGPTVLTWYQALPDDLPAEIRAKLLKLGWAEAAETVIADLELAHPDIRGLITRLDVMVWGHAMPQPRVGTIFHSARGAAAKPIGNVHFACTDLSGMALFEEAFAHGRRAAMEVAGISDEGRGAISPERSDDVNP</sequence>
<proteinExistence type="predicted"/>
<dbReference type="Pfam" id="PF01593">
    <property type="entry name" value="Amino_oxidase"/>
    <property type="match status" value="1"/>
</dbReference>
<dbReference type="InterPro" id="IPR036188">
    <property type="entry name" value="FAD/NAD-bd_sf"/>
</dbReference>
<dbReference type="InterPro" id="IPR002937">
    <property type="entry name" value="Amino_oxidase"/>
</dbReference>
<reference evidence="3 4" key="1">
    <citation type="journal article" date="2022" name="Syst. Appl. Microbiol.">
        <title>Rhodopirellula aestuarii sp. nov., a novel member of the genus Rhodopirellula isolated from brackish sediments collected in the Tagus River estuary, Portugal.</title>
        <authorList>
            <person name="Vitorino I.R."/>
            <person name="Klimek D."/>
            <person name="Calusinska M."/>
            <person name="Lobo-da-Cunha A."/>
            <person name="Vasconcelos V."/>
            <person name="Lage O.M."/>
        </authorList>
    </citation>
    <scope>NUCLEOTIDE SEQUENCE [LARGE SCALE GENOMIC DNA]</scope>
    <source>
        <strain evidence="3 4">ICT_H3.1</strain>
    </source>
</reference>
<feature type="region of interest" description="Disordered" evidence="1">
    <location>
        <begin position="1"/>
        <end position="20"/>
    </location>
</feature>
<name>A0ABT0U5D3_9BACT</name>
<dbReference type="InterPro" id="IPR050464">
    <property type="entry name" value="Zeta_carotene_desat/Oxidored"/>
</dbReference>
<evidence type="ECO:0000259" key="2">
    <source>
        <dbReference type="Pfam" id="PF01593"/>
    </source>
</evidence>
<evidence type="ECO:0000313" key="4">
    <source>
        <dbReference type="Proteomes" id="UP001202961"/>
    </source>
</evidence>
<feature type="domain" description="Amine oxidase" evidence="2">
    <location>
        <begin position="102"/>
        <end position="570"/>
    </location>
</feature>
<gene>
    <name evidence="3" type="ORF">NB063_16140</name>
</gene>
<feature type="region of interest" description="Disordered" evidence="1">
    <location>
        <begin position="68"/>
        <end position="90"/>
    </location>
</feature>
<dbReference type="EMBL" id="JAMQBK010000041">
    <property type="protein sequence ID" value="MCM2372136.1"/>
    <property type="molecule type" value="Genomic_DNA"/>
</dbReference>